<evidence type="ECO:0000259" key="7">
    <source>
        <dbReference type="Pfam" id="PF02687"/>
    </source>
</evidence>
<organism evidence="8 9">
    <name type="scientific">Enterocloster lavalensis</name>
    <dbReference type="NCBI Taxonomy" id="460384"/>
    <lineage>
        <taxon>Bacteria</taxon>
        <taxon>Bacillati</taxon>
        <taxon>Bacillota</taxon>
        <taxon>Clostridia</taxon>
        <taxon>Lachnospirales</taxon>
        <taxon>Lachnospiraceae</taxon>
        <taxon>Enterocloster</taxon>
    </lineage>
</organism>
<dbReference type="STRING" id="460384.SAMN05216313_1396"/>
<reference evidence="9" key="1">
    <citation type="submission" date="2016-10" db="EMBL/GenBank/DDBJ databases">
        <authorList>
            <person name="Varghese N."/>
            <person name="Submissions S."/>
        </authorList>
    </citation>
    <scope>NUCLEOTIDE SEQUENCE [LARGE SCALE GENOMIC DNA]</scope>
    <source>
        <strain evidence="9">NLAE-zl-G277</strain>
    </source>
</reference>
<feature type="domain" description="ABC3 transporter permease C-terminal" evidence="7">
    <location>
        <begin position="645"/>
        <end position="753"/>
    </location>
</feature>
<feature type="transmembrane region" description="Helical" evidence="6">
    <location>
        <begin position="690"/>
        <end position="710"/>
    </location>
</feature>
<dbReference type="Proteomes" id="UP000198508">
    <property type="component" value="Unassembled WGS sequence"/>
</dbReference>
<evidence type="ECO:0000256" key="6">
    <source>
        <dbReference type="SAM" id="Phobius"/>
    </source>
</evidence>
<keyword evidence="5 6" id="KW-0472">Membrane</keyword>
<dbReference type="Pfam" id="PF02687">
    <property type="entry name" value="FtsX"/>
    <property type="match status" value="2"/>
</dbReference>
<dbReference type="InterPro" id="IPR038766">
    <property type="entry name" value="Membrane_comp_ABC_pdt"/>
</dbReference>
<evidence type="ECO:0000313" key="8">
    <source>
        <dbReference type="EMBL" id="SEU16111.1"/>
    </source>
</evidence>
<evidence type="ECO:0000256" key="2">
    <source>
        <dbReference type="ARBA" id="ARBA00022475"/>
    </source>
</evidence>
<feature type="domain" description="ABC3 transporter permease C-terminal" evidence="7">
    <location>
        <begin position="254"/>
        <end position="359"/>
    </location>
</feature>
<dbReference type="InterPro" id="IPR003838">
    <property type="entry name" value="ABC3_permease_C"/>
</dbReference>
<feature type="transmembrane region" description="Helical" evidence="6">
    <location>
        <begin position="247"/>
        <end position="271"/>
    </location>
</feature>
<evidence type="ECO:0000256" key="4">
    <source>
        <dbReference type="ARBA" id="ARBA00022989"/>
    </source>
</evidence>
<name>A0A1I0K0G7_9FIRM</name>
<feature type="transmembrane region" description="Helical" evidence="6">
    <location>
        <begin position="645"/>
        <end position="666"/>
    </location>
</feature>
<dbReference type="RefSeq" id="WP_092370412.1">
    <property type="nucleotide sequence ID" value="NZ_FOIM01000039.1"/>
</dbReference>
<comment type="subcellular location">
    <subcellularLocation>
        <location evidence="1">Cell membrane</location>
        <topology evidence="1">Multi-pass membrane protein</topology>
    </subcellularLocation>
</comment>
<feature type="transmembrane region" description="Helical" evidence="6">
    <location>
        <begin position="740"/>
        <end position="759"/>
    </location>
</feature>
<evidence type="ECO:0000256" key="1">
    <source>
        <dbReference type="ARBA" id="ARBA00004651"/>
    </source>
</evidence>
<keyword evidence="4 6" id="KW-1133">Transmembrane helix</keyword>
<keyword evidence="2" id="KW-1003">Cell membrane</keyword>
<dbReference type="AlphaFoldDB" id="A0A1I0K0G7"/>
<dbReference type="PANTHER" id="PTHR30287:SF2">
    <property type="entry name" value="BLL1001 PROTEIN"/>
    <property type="match status" value="1"/>
</dbReference>
<dbReference type="EMBL" id="FOIM01000039">
    <property type="protein sequence ID" value="SEU16111.1"/>
    <property type="molecule type" value="Genomic_DNA"/>
</dbReference>
<accession>A0A1I0K0G7</accession>
<feature type="transmembrane region" description="Helical" evidence="6">
    <location>
        <begin position="298"/>
        <end position="321"/>
    </location>
</feature>
<feature type="transmembrane region" description="Helical" evidence="6">
    <location>
        <begin position="343"/>
        <end position="361"/>
    </location>
</feature>
<feature type="transmembrane region" description="Helical" evidence="6">
    <location>
        <begin position="417"/>
        <end position="434"/>
    </location>
</feature>
<proteinExistence type="predicted"/>
<dbReference type="GeneID" id="93280663"/>
<keyword evidence="9" id="KW-1185">Reference proteome</keyword>
<dbReference type="GO" id="GO:0005886">
    <property type="term" value="C:plasma membrane"/>
    <property type="evidence" value="ECO:0007669"/>
    <property type="project" value="UniProtKB-SubCell"/>
</dbReference>
<dbReference type="PANTHER" id="PTHR30287">
    <property type="entry name" value="MEMBRANE COMPONENT OF PREDICTED ABC SUPERFAMILY METABOLITE UPTAKE TRANSPORTER"/>
    <property type="match status" value="1"/>
</dbReference>
<sequence length="772" mass="84148">MTRKMIWNDLVRNRAVSLITILFISVAAMLLSLAAILTVNLFGAVDRLMADAKTPHFMQMHTGAVDMAGLEDFVGNNRNVADFQVIPFLNVENTDLILGGNRLTDSVQDNGFCTQSSWFDFLLDMENQPVKPQPGEVYVPVCYLRDGIVNVGDPAVLCGRTFRVAGFIRDSQMNSTLASSKRFLINEADYARLAPFGNVEYLIEFRLHDLSKLSAFETAYSAAGLPANGPALTWPLFQMISAISDGIMIAILVLIGLLVVSVSLLCVRFTLLAKIEDDFREIGVMKAIGMRIWDIRGIYLAIYAVMAAIGSGFGFMLSLLFKDALLERIRLNLGGSGSPARELLLGGLGAGIVCLLILLYVNGCLRRFRCISAVQAIRFGAQDDSSHSSRIVRLSESRVVSCNFILGLKDVLARKRLYGTMLAVIILASFIMVVPQNLYHTISGDDFVTYIGVGNCDLRMDIQQTGQIGEKTQDIGRYMENDPEIADYALFVSKIFPVKLDRGETENLKVELGDHSVFPLQYAEGRLPVKETEIALSAIYADELEKRVGERITLLTSAGEKQMTVCGIYSDITNGGKTAKAVFTDTGTEPVWSLVCADLAGKDRLPDKIAEYAAHFSYAKVSSIDEYMAQTFGGTLRSVQAASRIAGIVSAVIVLLVTLLFVKLLAAKDRYSIAVLRAVGFTGSDIQRQYAWRAFLILAVGIFLGTILAGTVGEKLSAAAVSSLGAATFRFTINPLSTYLFSPLILVCSGLLATVWGTAHAGDVKLCQSIKE</sequence>
<evidence type="ECO:0000256" key="5">
    <source>
        <dbReference type="ARBA" id="ARBA00023136"/>
    </source>
</evidence>
<keyword evidence="3 6" id="KW-0812">Transmembrane</keyword>
<gene>
    <name evidence="8" type="ORF">SAMN05216313_1396</name>
</gene>
<evidence type="ECO:0000313" key="9">
    <source>
        <dbReference type="Proteomes" id="UP000198508"/>
    </source>
</evidence>
<protein>
    <submittedName>
        <fullName evidence="8">Putative ABC transport system permease protein</fullName>
    </submittedName>
</protein>
<evidence type="ECO:0000256" key="3">
    <source>
        <dbReference type="ARBA" id="ARBA00022692"/>
    </source>
</evidence>